<proteinExistence type="predicted"/>
<dbReference type="EMBL" id="JBHSDK010000001">
    <property type="protein sequence ID" value="MFC4333739.1"/>
    <property type="molecule type" value="Genomic_DNA"/>
</dbReference>
<dbReference type="PANTHER" id="PTHR33505:SF4">
    <property type="entry name" value="PROTEIN PREY, MITOCHONDRIAL"/>
    <property type="match status" value="1"/>
</dbReference>
<dbReference type="InterPro" id="IPR005651">
    <property type="entry name" value="Trm112-like"/>
</dbReference>
<dbReference type="Pfam" id="PF03966">
    <property type="entry name" value="Trm112p"/>
    <property type="match status" value="1"/>
</dbReference>
<dbReference type="Gene3D" id="2.20.25.10">
    <property type="match status" value="1"/>
</dbReference>
<sequence>MPDNHTEDGLPDILLDILRCPADKAKLEYHEEDDTLVCTECGTAYPVEGNIPVMLNPKHGNEEE</sequence>
<dbReference type="SUPFAM" id="SSF158997">
    <property type="entry name" value="Trm112p-like"/>
    <property type="match status" value="1"/>
</dbReference>
<organism evidence="1 2">
    <name type="scientific">Salininema proteolyticum</name>
    <dbReference type="NCBI Taxonomy" id="1607685"/>
    <lineage>
        <taxon>Bacteria</taxon>
        <taxon>Bacillati</taxon>
        <taxon>Actinomycetota</taxon>
        <taxon>Actinomycetes</taxon>
        <taxon>Glycomycetales</taxon>
        <taxon>Glycomycetaceae</taxon>
        <taxon>Salininema</taxon>
    </lineage>
</organism>
<accession>A0ABV8TT80</accession>
<evidence type="ECO:0000313" key="1">
    <source>
        <dbReference type="EMBL" id="MFC4333739.1"/>
    </source>
</evidence>
<comment type="caution">
    <text evidence="1">The sequence shown here is derived from an EMBL/GenBank/DDBJ whole genome shotgun (WGS) entry which is preliminary data.</text>
</comment>
<gene>
    <name evidence="1" type="ORF">ACFPET_00810</name>
</gene>
<dbReference type="Proteomes" id="UP001595823">
    <property type="component" value="Unassembled WGS sequence"/>
</dbReference>
<keyword evidence="2" id="KW-1185">Reference proteome</keyword>
<reference evidence="2" key="1">
    <citation type="journal article" date="2019" name="Int. J. Syst. Evol. Microbiol.">
        <title>The Global Catalogue of Microorganisms (GCM) 10K type strain sequencing project: providing services to taxonomists for standard genome sequencing and annotation.</title>
        <authorList>
            <consortium name="The Broad Institute Genomics Platform"/>
            <consortium name="The Broad Institute Genome Sequencing Center for Infectious Disease"/>
            <person name="Wu L."/>
            <person name="Ma J."/>
        </authorList>
    </citation>
    <scope>NUCLEOTIDE SEQUENCE [LARGE SCALE GENOMIC DNA]</scope>
    <source>
        <strain evidence="2">IBRC-M 10908</strain>
    </source>
</reference>
<dbReference type="RefSeq" id="WP_380617473.1">
    <property type="nucleotide sequence ID" value="NZ_JBHSDK010000001.1"/>
</dbReference>
<dbReference type="PANTHER" id="PTHR33505">
    <property type="entry name" value="ZGC:162634"/>
    <property type="match status" value="1"/>
</dbReference>
<evidence type="ECO:0000313" key="2">
    <source>
        <dbReference type="Proteomes" id="UP001595823"/>
    </source>
</evidence>
<protein>
    <submittedName>
        <fullName evidence="1">Trm112 family protein</fullName>
    </submittedName>
</protein>
<name>A0ABV8TT80_9ACTN</name>